<name>C7QAN7_CATAD</name>
<dbReference type="HOGENOM" id="CLU_049155_0_0_11"/>
<accession>C7QAN7</accession>
<dbReference type="InterPro" id="IPR013494">
    <property type="entry name" value="CHP02678"/>
</dbReference>
<dbReference type="STRING" id="479433.Caci_5501"/>
<reference evidence="2 3" key="1">
    <citation type="journal article" date="2009" name="Stand. Genomic Sci.">
        <title>Complete genome sequence of Catenulispora acidiphila type strain (ID 139908).</title>
        <authorList>
            <person name="Copeland A."/>
            <person name="Lapidus A."/>
            <person name="Glavina Del Rio T."/>
            <person name="Nolan M."/>
            <person name="Lucas S."/>
            <person name="Chen F."/>
            <person name="Tice H."/>
            <person name="Cheng J.F."/>
            <person name="Bruce D."/>
            <person name="Goodwin L."/>
            <person name="Pitluck S."/>
            <person name="Mikhailova N."/>
            <person name="Pati A."/>
            <person name="Ivanova N."/>
            <person name="Mavromatis K."/>
            <person name="Chen A."/>
            <person name="Palaniappan K."/>
            <person name="Chain P."/>
            <person name="Land M."/>
            <person name="Hauser L."/>
            <person name="Chang Y.J."/>
            <person name="Jeffries C.D."/>
            <person name="Chertkov O."/>
            <person name="Brettin T."/>
            <person name="Detter J.C."/>
            <person name="Han C."/>
            <person name="Ali Z."/>
            <person name="Tindall B.J."/>
            <person name="Goker M."/>
            <person name="Bristow J."/>
            <person name="Eisen J.A."/>
            <person name="Markowitz V."/>
            <person name="Hugenholtz P."/>
            <person name="Kyrpides N.C."/>
            <person name="Klenk H.P."/>
        </authorList>
    </citation>
    <scope>NUCLEOTIDE SEQUENCE [LARGE SCALE GENOMIC DNA]</scope>
    <source>
        <strain evidence="3">DSM 44928 / JCM 14897 / NBRC 102108 / NRRL B-24433 / ID139908</strain>
    </source>
</reference>
<evidence type="ECO:0000256" key="1">
    <source>
        <dbReference type="SAM" id="MobiDB-lite"/>
    </source>
</evidence>
<dbReference type="InParanoid" id="C7QAN7"/>
<dbReference type="eggNOG" id="ENOG502Z9YN">
    <property type="taxonomic scope" value="Bacteria"/>
</dbReference>
<dbReference type="OrthoDB" id="188354at2"/>
<dbReference type="Proteomes" id="UP000000851">
    <property type="component" value="Chromosome"/>
</dbReference>
<sequence length="465" mass="50538">MAEHLAAAGVIPSDLGSFQHAVRLVLTNDLITADRPRSGSLDVVLRWADRISVDMQELFAYTLIATARQVRLVRRNDVLDPTQHLIFTSRSGRQFDRRRLAYLCLVLAGFQRSRIEVSLVDIVKAVTPLANAQPSLGFEPTITEHRRAVVDVLDWLTDRGALRLSDGSLDAWAGGDREGDALYDIDHDVCGALFRPPAALQHVASAAQLMEGADGPNKSARREAATRRARRLLIEQPVVYFERCESAVAAALRSPDLAENLARLTGLVVERRAEGVMLADPSGRFTDRIFPLKGGAVNRTAGLILGAIANLLEDPNEARRLPRLPVPTLTEETADLVTRIDSARPLRDDDRPGRPQASVTDAEPNQLGLNAPFLSTAQVATIVDELYVEFGASSFTAIWQGDPTGLARAATRFLADLGLVHEIPGGLLVLPAAARYRNIQGVLPQPAPDGLFPLDFTENKDGTDG</sequence>
<gene>
    <name evidence="2" type="ordered locus">Caci_5501</name>
</gene>
<proteinExistence type="predicted"/>
<evidence type="ECO:0000313" key="2">
    <source>
        <dbReference type="EMBL" id="ACU74360.1"/>
    </source>
</evidence>
<dbReference type="AlphaFoldDB" id="C7QAN7"/>
<evidence type="ECO:0000313" key="3">
    <source>
        <dbReference type="Proteomes" id="UP000000851"/>
    </source>
</evidence>
<dbReference type="Pfam" id="PF09661">
    <property type="entry name" value="DUF2398"/>
    <property type="match status" value="1"/>
</dbReference>
<feature type="region of interest" description="Disordered" evidence="1">
    <location>
        <begin position="342"/>
        <end position="364"/>
    </location>
</feature>
<keyword evidence="3" id="KW-1185">Reference proteome</keyword>
<feature type="compositionally biased region" description="Basic and acidic residues" evidence="1">
    <location>
        <begin position="342"/>
        <end position="353"/>
    </location>
</feature>
<evidence type="ECO:0008006" key="4">
    <source>
        <dbReference type="Google" id="ProtNLM"/>
    </source>
</evidence>
<dbReference type="KEGG" id="cai:Caci_5501"/>
<dbReference type="EMBL" id="CP001700">
    <property type="protein sequence ID" value="ACU74360.1"/>
    <property type="molecule type" value="Genomic_DNA"/>
</dbReference>
<dbReference type="RefSeq" id="WP_015794089.1">
    <property type="nucleotide sequence ID" value="NC_013131.1"/>
</dbReference>
<protein>
    <recommendedName>
        <fullName evidence="4">TIGR02678 family protein</fullName>
    </recommendedName>
</protein>
<organism evidence="2 3">
    <name type="scientific">Catenulispora acidiphila (strain DSM 44928 / JCM 14897 / NBRC 102108 / NRRL B-24433 / ID139908)</name>
    <dbReference type="NCBI Taxonomy" id="479433"/>
    <lineage>
        <taxon>Bacteria</taxon>
        <taxon>Bacillati</taxon>
        <taxon>Actinomycetota</taxon>
        <taxon>Actinomycetes</taxon>
        <taxon>Catenulisporales</taxon>
        <taxon>Catenulisporaceae</taxon>
        <taxon>Catenulispora</taxon>
    </lineage>
</organism>